<dbReference type="GO" id="GO:0005737">
    <property type="term" value="C:cytoplasm"/>
    <property type="evidence" value="ECO:0007669"/>
    <property type="project" value="UniProtKB-SubCell"/>
</dbReference>
<dbReference type="GO" id="GO:0005840">
    <property type="term" value="C:ribosome"/>
    <property type="evidence" value="ECO:0007669"/>
    <property type="project" value="UniProtKB-KW"/>
</dbReference>
<dbReference type="Pfam" id="PF01253">
    <property type="entry name" value="SUI1"/>
    <property type="match status" value="1"/>
</dbReference>
<dbReference type="GO" id="GO:1990904">
    <property type="term" value="C:ribonucleoprotein complex"/>
    <property type="evidence" value="ECO:0007669"/>
    <property type="project" value="UniProtKB-KW"/>
</dbReference>
<dbReference type="InterPro" id="IPR050318">
    <property type="entry name" value="DENR/SUI1_TIF"/>
</dbReference>
<dbReference type="GO" id="GO:0002188">
    <property type="term" value="P:translation reinitiation"/>
    <property type="evidence" value="ECO:0007669"/>
    <property type="project" value="TreeGrafter"/>
</dbReference>
<evidence type="ECO:0000256" key="1">
    <source>
        <dbReference type="ARBA" id="ARBA00007514"/>
    </source>
</evidence>
<protein>
    <recommendedName>
        <fullName evidence="3 4">Translation machinery-associated protein 22</fullName>
    </recommendedName>
</protein>
<dbReference type="GO" id="GO:0001731">
    <property type="term" value="P:formation of translation preinitiation complex"/>
    <property type="evidence" value="ECO:0007669"/>
    <property type="project" value="TreeGrafter"/>
</dbReference>
<comment type="subunit">
    <text evidence="2 4">Interacts with the 40S ribosomal subunit.</text>
</comment>
<accession>A0A0D0D1R3</accession>
<comment type="domain">
    <text evidence="4">The SUI1 domain may be involved in RNA binding.</text>
</comment>
<dbReference type="InterPro" id="IPR001950">
    <property type="entry name" value="SUI1"/>
</dbReference>
<dbReference type="GO" id="GO:0003743">
    <property type="term" value="F:translation initiation factor activity"/>
    <property type="evidence" value="ECO:0007669"/>
    <property type="project" value="InterPro"/>
</dbReference>
<evidence type="ECO:0000313" key="8">
    <source>
        <dbReference type="Proteomes" id="UP000053593"/>
    </source>
</evidence>
<dbReference type="GO" id="GO:0003729">
    <property type="term" value="F:mRNA binding"/>
    <property type="evidence" value="ECO:0007669"/>
    <property type="project" value="TreeGrafter"/>
</dbReference>
<reference evidence="7 8" key="1">
    <citation type="submission" date="2014-04" db="EMBL/GenBank/DDBJ databases">
        <title>Evolutionary Origins and Diversification of the Mycorrhizal Mutualists.</title>
        <authorList>
            <consortium name="DOE Joint Genome Institute"/>
            <consortium name="Mycorrhizal Genomics Consortium"/>
            <person name="Kohler A."/>
            <person name="Kuo A."/>
            <person name="Nagy L.G."/>
            <person name="Floudas D."/>
            <person name="Copeland A."/>
            <person name="Barry K.W."/>
            <person name="Cichocki N."/>
            <person name="Veneault-Fourrey C."/>
            <person name="LaButti K."/>
            <person name="Lindquist E.A."/>
            <person name="Lipzen A."/>
            <person name="Lundell T."/>
            <person name="Morin E."/>
            <person name="Murat C."/>
            <person name="Riley R."/>
            <person name="Ohm R."/>
            <person name="Sun H."/>
            <person name="Tunlid A."/>
            <person name="Henrissat B."/>
            <person name="Grigoriev I.V."/>
            <person name="Hibbett D.S."/>
            <person name="Martin F."/>
        </authorList>
    </citation>
    <scope>NUCLEOTIDE SEQUENCE [LARGE SCALE GENOMIC DNA]</scope>
    <source>
        <strain evidence="7 8">FD-317 M1</strain>
    </source>
</reference>
<dbReference type="Pfam" id="PF21023">
    <property type="entry name" value="DENR_N"/>
    <property type="match status" value="1"/>
</dbReference>
<evidence type="ECO:0000256" key="4">
    <source>
        <dbReference type="RuleBase" id="RU361273"/>
    </source>
</evidence>
<gene>
    <name evidence="7" type="ORF">GYMLUDRAFT_41447</name>
</gene>
<dbReference type="InterPro" id="IPR036877">
    <property type="entry name" value="SUI1_dom_sf"/>
</dbReference>
<dbReference type="PROSITE" id="PS50296">
    <property type="entry name" value="SUI1"/>
    <property type="match status" value="1"/>
</dbReference>
<comment type="similarity">
    <text evidence="1 4">Belongs to the DENR family.</text>
</comment>
<dbReference type="PANTHER" id="PTHR12789">
    <property type="entry name" value="DENSITY-REGULATED PROTEIN HOMOLOG"/>
    <property type="match status" value="1"/>
</dbReference>
<keyword evidence="4" id="KW-0963">Cytoplasm</keyword>
<dbReference type="CDD" id="cd11607">
    <property type="entry name" value="DENR_C"/>
    <property type="match status" value="1"/>
</dbReference>
<feature type="domain" description="SUI1" evidence="6">
    <location>
        <begin position="125"/>
        <end position="196"/>
    </location>
</feature>
<feature type="region of interest" description="Disordered" evidence="5">
    <location>
        <begin position="1"/>
        <end position="36"/>
    </location>
</feature>
<dbReference type="EMBL" id="KN834765">
    <property type="protein sequence ID" value="KIK63128.1"/>
    <property type="molecule type" value="Genomic_DNA"/>
</dbReference>
<dbReference type="HOGENOM" id="CLU_073511_0_1_1"/>
<keyword evidence="4" id="KW-0689">Ribosomal protein</keyword>
<comment type="subcellular location">
    <subcellularLocation>
        <location evidence="4">Cytoplasm</location>
    </subcellularLocation>
</comment>
<dbReference type="NCBIfam" id="TIGR01159">
    <property type="entry name" value="DRP1"/>
    <property type="match status" value="1"/>
</dbReference>
<evidence type="ECO:0000259" key="6">
    <source>
        <dbReference type="PROSITE" id="PS50296"/>
    </source>
</evidence>
<dbReference type="InterPro" id="IPR048517">
    <property type="entry name" value="DENR_N"/>
</dbReference>
<evidence type="ECO:0000256" key="3">
    <source>
        <dbReference type="ARBA" id="ARBA00020058"/>
    </source>
</evidence>
<dbReference type="Proteomes" id="UP000053593">
    <property type="component" value="Unassembled WGS sequence"/>
</dbReference>
<dbReference type="Gene3D" id="3.30.780.10">
    <property type="entry name" value="SUI1-like domain"/>
    <property type="match status" value="1"/>
</dbReference>
<dbReference type="InterPro" id="IPR046447">
    <property type="entry name" value="DENR_C"/>
</dbReference>
<evidence type="ECO:0000256" key="2">
    <source>
        <dbReference type="ARBA" id="ARBA00011742"/>
    </source>
</evidence>
<dbReference type="OrthoDB" id="277199at2759"/>
<sequence>MPAKKNRDKADKSAAPDTAPAGTEDPEGPPLPQPKPPVQVLYCGVCTFPVEYCEFGSSLTRCKEWLRESNLDAFNKYYSEEALQTKIGTLSLEAQSKLEQDTAKKEAKAVAKADAALKKKMASQVTIKRIERNKRKHVTSIHGLEAFGIDLKKAAKQFASKFATGASVTKNPQGQEEIVVQGDVSDEILEMIEGEVGILKGIPADNVEIVEEKKKKSGD</sequence>
<keyword evidence="4" id="KW-0687">Ribonucleoprotein</keyword>
<evidence type="ECO:0000256" key="5">
    <source>
        <dbReference type="SAM" id="MobiDB-lite"/>
    </source>
</evidence>
<name>A0A0D0D1R3_9AGAR</name>
<dbReference type="InterPro" id="IPR005873">
    <property type="entry name" value="DENR_eukaryotes"/>
</dbReference>
<proteinExistence type="inferred from homology"/>
<evidence type="ECO:0000313" key="7">
    <source>
        <dbReference type="EMBL" id="KIK63128.1"/>
    </source>
</evidence>
<dbReference type="SUPFAM" id="SSF55159">
    <property type="entry name" value="eIF1-like"/>
    <property type="match status" value="1"/>
</dbReference>
<dbReference type="AlphaFoldDB" id="A0A0D0D1R3"/>
<organism evidence="7 8">
    <name type="scientific">Collybiopsis luxurians FD-317 M1</name>
    <dbReference type="NCBI Taxonomy" id="944289"/>
    <lineage>
        <taxon>Eukaryota</taxon>
        <taxon>Fungi</taxon>
        <taxon>Dikarya</taxon>
        <taxon>Basidiomycota</taxon>
        <taxon>Agaricomycotina</taxon>
        <taxon>Agaricomycetes</taxon>
        <taxon>Agaricomycetidae</taxon>
        <taxon>Agaricales</taxon>
        <taxon>Marasmiineae</taxon>
        <taxon>Omphalotaceae</taxon>
        <taxon>Collybiopsis</taxon>
        <taxon>Collybiopsis luxurians</taxon>
    </lineage>
</organism>
<keyword evidence="8" id="KW-1185">Reference proteome</keyword>
<dbReference type="PANTHER" id="PTHR12789:SF0">
    <property type="entry name" value="DENSITY-REGULATED PROTEIN"/>
    <property type="match status" value="1"/>
</dbReference>